<keyword evidence="1" id="KW-0106">Calcium</keyword>
<evidence type="ECO:0000256" key="1">
    <source>
        <dbReference type="ARBA" id="ARBA00022837"/>
    </source>
</evidence>
<proteinExistence type="predicted"/>
<dbReference type="InterPro" id="IPR002048">
    <property type="entry name" value="EF_hand_dom"/>
</dbReference>
<evidence type="ECO:0000259" key="3">
    <source>
        <dbReference type="PROSITE" id="PS50222"/>
    </source>
</evidence>
<dbReference type="InterPro" id="IPR011992">
    <property type="entry name" value="EF-hand-dom_pair"/>
</dbReference>
<keyword evidence="5" id="KW-1185">Reference proteome</keyword>
<evidence type="ECO:0000313" key="4">
    <source>
        <dbReference type="EMBL" id="KAK1933006.1"/>
    </source>
</evidence>
<reference evidence="4" key="1">
    <citation type="journal article" date="2014" name="Nucleic Acids Res.">
        <title>The evolutionary dynamics of variant antigen genes in Babesia reveal a history of genomic innovation underlying host-parasite interaction.</title>
        <authorList>
            <person name="Jackson A.P."/>
            <person name="Otto T.D."/>
            <person name="Darby A."/>
            <person name="Ramaprasad A."/>
            <person name="Xia D."/>
            <person name="Echaide I.E."/>
            <person name="Farber M."/>
            <person name="Gahlot S."/>
            <person name="Gamble J."/>
            <person name="Gupta D."/>
            <person name="Gupta Y."/>
            <person name="Jackson L."/>
            <person name="Malandrin L."/>
            <person name="Malas T.B."/>
            <person name="Moussa E."/>
            <person name="Nair M."/>
            <person name="Reid A.J."/>
            <person name="Sanders M."/>
            <person name="Sharma J."/>
            <person name="Tracey A."/>
            <person name="Quail M.A."/>
            <person name="Weir W."/>
            <person name="Wastling J.M."/>
            <person name="Hall N."/>
            <person name="Willadsen P."/>
            <person name="Lingelbach K."/>
            <person name="Shiels B."/>
            <person name="Tait A."/>
            <person name="Berriman M."/>
            <person name="Allred D.R."/>
            <person name="Pain A."/>
        </authorList>
    </citation>
    <scope>NUCLEOTIDE SEQUENCE</scope>
    <source>
        <strain evidence="4">1802A</strain>
    </source>
</reference>
<dbReference type="PANTHER" id="PTHR10827">
    <property type="entry name" value="RETICULOCALBIN"/>
    <property type="match status" value="1"/>
</dbReference>
<dbReference type="SUPFAM" id="SSF47473">
    <property type="entry name" value="EF-hand"/>
    <property type="match status" value="2"/>
</dbReference>
<feature type="domain" description="EF-hand" evidence="3">
    <location>
        <begin position="197"/>
        <end position="232"/>
    </location>
</feature>
<gene>
    <name evidence="4" type="ORF">X943_001804</name>
</gene>
<comment type="caution">
    <text evidence="4">The sequence shown here is derived from an EMBL/GenBank/DDBJ whole genome shotgun (WGS) entry which is preliminary data.</text>
</comment>
<feature type="chain" id="PRO_5042031040" evidence="2">
    <location>
        <begin position="20"/>
        <end position="305"/>
    </location>
</feature>
<dbReference type="SMART" id="SM00054">
    <property type="entry name" value="EFh"/>
    <property type="match status" value="5"/>
</dbReference>
<feature type="domain" description="EF-hand" evidence="3">
    <location>
        <begin position="114"/>
        <end position="149"/>
    </location>
</feature>
<reference evidence="4" key="2">
    <citation type="submission" date="2021-05" db="EMBL/GenBank/DDBJ databases">
        <authorList>
            <person name="Pain A."/>
        </authorList>
    </citation>
    <scope>NUCLEOTIDE SEQUENCE</scope>
    <source>
        <strain evidence="4">1802A</strain>
    </source>
</reference>
<dbReference type="Gene3D" id="1.10.238.10">
    <property type="entry name" value="EF-hand"/>
    <property type="match status" value="2"/>
</dbReference>
<feature type="domain" description="EF-hand" evidence="3">
    <location>
        <begin position="40"/>
        <end position="75"/>
    </location>
</feature>
<sequence>MINHCVFAILLAVAAQTHSWIIDENVGLDGHHATGLSREQIEERMGKLFNIIDSNSDGSIELLELENFNRDKLQKVQSIQLEHELKMVDTNKDGFVDLQELSESFPADAGSQDSFMDGLSRRFNIADKDNDGKLSKDELSILLNPAHEQEMLNLEVKEIILTHDKNGDGLISLAEYSSSKPGKLICYSRILSTEGEDVQEFLDAEFKPFDLNNDGFLSEAELIAAFVEEAQDELETNIEDVHAILGSGPVDHATWMRHAMELSTSSITDHGELLRFPGDYNVDIDDDVRKRKEEDSINDYVGAEL</sequence>
<keyword evidence="2" id="KW-0732">Signal</keyword>
<protein>
    <submittedName>
        <fullName evidence="4">Membrane-associated calcum-binding protein</fullName>
    </submittedName>
</protein>
<evidence type="ECO:0000256" key="2">
    <source>
        <dbReference type="SAM" id="SignalP"/>
    </source>
</evidence>
<evidence type="ECO:0000313" key="5">
    <source>
        <dbReference type="Proteomes" id="UP001195914"/>
    </source>
</evidence>
<dbReference type="PANTHER" id="PTHR10827:SF85">
    <property type="entry name" value="CALCIUM-BINDING PROTEIN"/>
    <property type="match status" value="1"/>
</dbReference>
<organism evidence="4 5">
    <name type="scientific">Babesia divergens</name>
    <dbReference type="NCBI Taxonomy" id="32595"/>
    <lineage>
        <taxon>Eukaryota</taxon>
        <taxon>Sar</taxon>
        <taxon>Alveolata</taxon>
        <taxon>Apicomplexa</taxon>
        <taxon>Aconoidasida</taxon>
        <taxon>Piroplasmida</taxon>
        <taxon>Babesiidae</taxon>
        <taxon>Babesia</taxon>
    </lineage>
</organism>
<dbReference type="EMBL" id="JAHBMH010000073">
    <property type="protein sequence ID" value="KAK1933006.1"/>
    <property type="molecule type" value="Genomic_DNA"/>
</dbReference>
<dbReference type="GO" id="GO:0005509">
    <property type="term" value="F:calcium ion binding"/>
    <property type="evidence" value="ECO:0007669"/>
    <property type="project" value="InterPro"/>
</dbReference>
<dbReference type="AlphaFoldDB" id="A0AAD9LE65"/>
<accession>A0AAD9LE65</accession>
<dbReference type="Proteomes" id="UP001195914">
    <property type="component" value="Unassembled WGS sequence"/>
</dbReference>
<name>A0AAD9LE65_BABDI</name>
<dbReference type="PROSITE" id="PS00018">
    <property type="entry name" value="EF_HAND_1"/>
    <property type="match status" value="5"/>
</dbReference>
<dbReference type="PROSITE" id="PS50222">
    <property type="entry name" value="EF_HAND_2"/>
    <property type="match status" value="4"/>
</dbReference>
<dbReference type="InterPro" id="IPR018247">
    <property type="entry name" value="EF_Hand_1_Ca_BS"/>
</dbReference>
<dbReference type="Pfam" id="PF13499">
    <property type="entry name" value="EF-hand_7"/>
    <property type="match status" value="2"/>
</dbReference>
<feature type="signal peptide" evidence="2">
    <location>
        <begin position="1"/>
        <end position="19"/>
    </location>
</feature>
<feature type="domain" description="EF-hand" evidence="3">
    <location>
        <begin position="76"/>
        <end position="111"/>
    </location>
</feature>
<dbReference type="Pfam" id="PF13202">
    <property type="entry name" value="EF-hand_5"/>
    <property type="match status" value="1"/>
</dbReference>